<keyword evidence="4" id="KW-1185">Reference proteome</keyword>
<proteinExistence type="predicted"/>
<evidence type="ECO:0000256" key="1">
    <source>
        <dbReference type="SAM" id="Phobius"/>
    </source>
</evidence>
<dbReference type="Proteomes" id="UP000414136">
    <property type="component" value="Unassembled WGS sequence"/>
</dbReference>
<dbReference type="OrthoDB" id="5464927at2"/>
<name>A0A5E4ZPB8_9BURK</name>
<evidence type="ECO:0000259" key="2">
    <source>
        <dbReference type="Pfam" id="PF00487"/>
    </source>
</evidence>
<evidence type="ECO:0000313" key="3">
    <source>
        <dbReference type="EMBL" id="VVE62547.1"/>
    </source>
</evidence>
<dbReference type="EMBL" id="CABPSQ010000001">
    <property type="protein sequence ID" value="VVE62547.1"/>
    <property type="molecule type" value="Genomic_DNA"/>
</dbReference>
<feature type="transmembrane region" description="Helical" evidence="1">
    <location>
        <begin position="288"/>
        <end position="306"/>
    </location>
</feature>
<keyword evidence="1" id="KW-0472">Membrane</keyword>
<dbReference type="RefSeq" id="WP_150623522.1">
    <property type="nucleotide sequence ID" value="NZ_CABPSQ010000001.1"/>
</dbReference>
<keyword evidence="1" id="KW-0812">Transmembrane</keyword>
<dbReference type="Pfam" id="PF00487">
    <property type="entry name" value="FA_desaturase"/>
    <property type="match status" value="1"/>
</dbReference>
<organism evidence="3 4">
    <name type="scientific">Pandoraea captiosa</name>
    <dbReference type="NCBI Taxonomy" id="2508302"/>
    <lineage>
        <taxon>Bacteria</taxon>
        <taxon>Pseudomonadati</taxon>
        <taxon>Pseudomonadota</taxon>
        <taxon>Betaproteobacteria</taxon>
        <taxon>Burkholderiales</taxon>
        <taxon>Burkholderiaceae</taxon>
        <taxon>Pandoraea</taxon>
    </lineage>
</organism>
<accession>A0A5E4ZPB8</accession>
<feature type="domain" description="Fatty acid desaturase" evidence="2">
    <location>
        <begin position="139"/>
        <end position="377"/>
    </location>
</feature>
<dbReference type="AlphaFoldDB" id="A0A5E4ZPB8"/>
<evidence type="ECO:0000313" key="4">
    <source>
        <dbReference type="Proteomes" id="UP000414136"/>
    </source>
</evidence>
<protein>
    <submittedName>
        <fullName evidence="3">Fatty acid desaturase</fullName>
    </submittedName>
</protein>
<gene>
    <name evidence="3" type="ORF">PCA31118_01048</name>
</gene>
<reference evidence="3 4" key="1">
    <citation type="submission" date="2019-08" db="EMBL/GenBank/DDBJ databases">
        <authorList>
            <person name="Peeters C."/>
        </authorList>
    </citation>
    <scope>NUCLEOTIDE SEQUENCE [LARGE SCALE GENOMIC DNA]</scope>
    <source>
        <strain evidence="3 4">LMG 31118</strain>
    </source>
</reference>
<dbReference type="GO" id="GO:0006629">
    <property type="term" value="P:lipid metabolic process"/>
    <property type="evidence" value="ECO:0007669"/>
    <property type="project" value="InterPro"/>
</dbReference>
<keyword evidence="1" id="KW-1133">Transmembrane helix</keyword>
<dbReference type="InterPro" id="IPR005804">
    <property type="entry name" value="FA_desaturase_dom"/>
</dbReference>
<feature type="transmembrane region" description="Helical" evidence="1">
    <location>
        <begin position="133"/>
        <end position="152"/>
    </location>
</feature>
<feature type="transmembrane region" description="Helical" evidence="1">
    <location>
        <begin position="107"/>
        <end position="127"/>
    </location>
</feature>
<sequence length="410" mass="45103">MENVVARPDEIDAASPVAAPAASPLASPLAFPLASPHASLAPIPVDTASAEPSRLSRLSGAASAIAPPVTPPVQPSDTPCASATLASEAIPSPALWRHAKPSRWNPWLIGLTGVAGLWQWLGLGYALRHWGELAALSALPVLLLTPMHWGLIHESIHGQLRLKPRANERTGRALSLLLGLPYEIMRFGHLMHHRFTRQPYDQPDISTLRADASLASRAGRWIGYQSRLLGGMWLSELFAPLITWIPAKRLPALARRALGADPIDEDVRRRTVMFATDPVRRRRIQRDFLFLLAALGLALWAYGPWWPVFVATFVARGVWLSIADNLPHFGVAMDEPARARNFHATALGRWLVLNHHLHRVHHQYPTAPWHLLPEIDAAQPTQGPVIAYWRAVLRQFAGPLPASSLRGDTV</sequence>